<feature type="compositionally biased region" description="Basic residues" evidence="1">
    <location>
        <begin position="195"/>
        <end position="204"/>
    </location>
</feature>
<dbReference type="GO" id="GO:0005634">
    <property type="term" value="C:nucleus"/>
    <property type="evidence" value="ECO:0007669"/>
    <property type="project" value="TreeGrafter"/>
</dbReference>
<reference evidence="2 3" key="1">
    <citation type="submission" date="2018-11" db="EMBL/GenBank/DDBJ databases">
        <authorList>
            <person name="Lopez-Roques C."/>
            <person name="Donnadieu C."/>
            <person name="Bouchez O."/>
            <person name="Klopp C."/>
            <person name="Cabau C."/>
            <person name="Zahm M."/>
        </authorList>
    </citation>
    <scope>NUCLEOTIDE SEQUENCE [LARGE SCALE GENOMIC DNA]</scope>
    <source>
        <strain evidence="2">RS831</strain>
        <tissue evidence="2">Whole body</tissue>
    </source>
</reference>
<reference evidence="2 3" key="2">
    <citation type="submission" date="2019-01" db="EMBL/GenBank/DDBJ databases">
        <title>A chromosome length genome reference of the Java medaka (oryzias javanicus).</title>
        <authorList>
            <person name="Herpin A."/>
            <person name="Takehana Y."/>
            <person name="Naruse K."/>
            <person name="Ansai S."/>
            <person name="Kawaguchi M."/>
        </authorList>
    </citation>
    <scope>NUCLEOTIDE SEQUENCE [LARGE SCALE GENOMIC DNA]</scope>
    <source>
        <strain evidence="2">RS831</strain>
        <tissue evidence="2">Whole body</tissue>
    </source>
</reference>
<dbReference type="AlphaFoldDB" id="A0A3S2N4F6"/>
<feature type="compositionally biased region" description="Basic and acidic residues" evidence="1">
    <location>
        <begin position="1"/>
        <end position="15"/>
    </location>
</feature>
<dbReference type="GO" id="GO:0014850">
    <property type="term" value="P:response to muscle activity"/>
    <property type="evidence" value="ECO:0007669"/>
    <property type="project" value="TreeGrafter"/>
</dbReference>
<dbReference type="OrthoDB" id="8943218at2759"/>
<gene>
    <name evidence="2" type="ORF">OJAV_G00047710</name>
</gene>
<dbReference type="GO" id="GO:0005737">
    <property type="term" value="C:cytoplasm"/>
    <property type="evidence" value="ECO:0007669"/>
    <property type="project" value="TreeGrafter"/>
</dbReference>
<feature type="region of interest" description="Disordered" evidence="1">
    <location>
        <begin position="382"/>
        <end position="418"/>
    </location>
</feature>
<dbReference type="InterPro" id="IPR043442">
    <property type="entry name" value="Perm1"/>
</dbReference>
<feature type="compositionally biased region" description="Basic and acidic residues" evidence="1">
    <location>
        <begin position="86"/>
        <end position="100"/>
    </location>
</feature>
<feature type="compositionally biased region" description="Basic and acidic residues" evidence="1">
    <location>
        <begin position="217"/>
        <end position="242"/>
    </location>
</feature>
<feature type="compositionally biased region" description="Basic and acidic residues" evidence="1">
    <location>
        <begin position="256"/>
        <end position="298"/>
    </location>
</feature>
<evidence type="ECO:0000256" key="1">
    <source>
        <dbReference type="SAM" id="MobiDB-lite"/>
    </source>
</evidence>
<dbReference type="PANTHER" id="PTHR47282">
    <property type="entry name" value="PGC-1 AND ERR-INDUCED REGULATOR IN MUSCLE PROTEIN 1"/>
    <property type="match status" value="1"/>
</dbReference>
<evidence type="ECO:0000313" key="3">
    <source>
        <dbReference type="Proteomes" id="UP000283210"/>
    </source>
</evidence>
<evidence type="ECO:0000313" key="2">
    <source>
        <dbReference type="EMBL" id="RVE73291.1"/>
    </source>
</evidence>
<evidence type="ECO:0008006" key="4">
    <source>
        <dbReference type="Google" id="ProtNLM"/>
    </source>
</evidence>
<dbReference type="Proteomes" id="UP000283210">
    <property type="component" value="Chromosome 5"/>
</dbReference>
<keyword evidence="3" id="KW-1185">Reference proteome</keyword>
<proteinExistence type="predicted"/>
<organism evidence="2 3">
    <name type="scientific">Oryzias javanicus</name>
    <name type="common">Javanese ricefish</name>
    <name type="synonym">Aplocheilus javanicus</name>
    <dbReference type="NCBI Taxonomy" id="123683"/>
    <lineage>
        <taxon>Eukaryota</taxon>
        <taxon>Metazoa</taxon>
        <taxon>Chordata</taxon>
        <taxon>Craniata</taxon>
        <taxon>Vertebrata</taxon>
        <taxon>Euteleostomi</taxon>
        <taxon>Actinopterygii</taxon>
        <taxon>Neopterygii</taxon>
        <taxon>Teleostei</taxon>
        <taxon>Neoteleostei</taxon>
        <taxon>Acanthomorphata</taxon>
        <taxon>Ovalentaria</taxon>
        <taxon>Atherinomorphae</taxon>
        <taxon>Beloniformes</taxon>
        <taxon>Adrianichthyidae</taxon>
        <taxon>Oryziinae</taxon>
        <taxon>Oryzias</taxon>
    </lineage>
</organism>
<feature type="compositionally biased region" description="Low complexity" evidence="1">
    <location>
        <begin position="44"/>
        <end position="58"/>
    </location>
</feature>
<name>A0A3S2N4F6_ORYJA</name>
<feature type="region of interest" description="Disordered" evidence="1">
    <location>
        <begin position="1"/>
        <end position="338"/>
    </location>
</feature>
<dbReference type="GO" id="GO:0006355">
    <property type="term" value="P:regulation of DNA-templated transcription"/>
    <property type="evidence" value="ECO:0007669"/>
    <property type="project" value="InterPro"/>
</dbReference>
<dbReference type="PANTHER" id="PTHR47282:SF1">
    <property type="entry name" value="PGC-1 AND ERR-INDUCED REGULATOR IN MUSCLE PROTEIN 1"/>
    <property type="match status" value="1"/>
</dbReference>
<feature type="compositionally biased region" description="Polar residues" evidence="1">
    <location>
        <begin position="325"/>
        <end position="336"/>
    </location>
</feature>
<feature type="region of interest" description="Disordered" evidence="1">
    <location>
        <begin position="434"/>
        <end position="470"/>
    </location>
</feature>
<sequence>MPLQEHRTHTLRPEELCVSSGRTCEPSLASPDDCSLSDAEDSGSSTSAAQQQQQQTQSKPDANSDGRESNTTEATRAASEQPDTSGRVEDVATSVKRLEICGRCPGGDGMEETSEGTTETRTGALQADSINDQSSGDAKDGDLQTRSDQNSSEEVDSTPCNQELQNVDEPDAAEVNGEKDRWFVTVNESPSRRSGSLRKKRKSAKGVQEGLTGNDADQEKTDMETKDTESHQRKSLENKQIESVEETTNLLASTPMEHRHDSSDPESREDSSLQDPCMEHQLHQSPDQTKEGETHCSDRSSGPPTAVGSSAAQETSESAAKASTCANNTNSGTPTAVSVADCPETYARAEGNARPVYAISAFWDDMEKLTINDILHLRMGTSRAPRHDPEGTPPHGDADSDYFTQSEESKPEQSGCEFSTSDFEEEYWQFVGASRNASPDPDGKTPPSCSVSEDETISEGRATPVPPAGQLFDSQETLFMGPQPMKKSKSLFNVNGLEDEAATLLSLPDGDGLSLCVFQNSEENTDLTLKRPSLFCMDVPAIHPHASFSDKFQYFFTETDVNVACVQIYDPEDVSVTPIFTCSAFMEHLPQTVQGFRENPIPIFSFSHPTVRRLTFPEQHYPTMNSDCEELDKISMAPFCFLQAAGPHGAAASGGSCCWKSLQSLRRISFPDKGSILCGRSGVWTFPVETENTAMAAPGEGRTFLASPEEQKVVQWTTKQSGIFSTVKQSDMCLVCIAFASWVLKSSDPDAADAWKAALLANVSALSAIQYLRHYVKKKSPL</sequence>
<feature type="compositionally biased region" description="Low complexity" evidence="1">
    <location>
        <begin position="309"/>
        <end position="324"/>
    </location>
</feature>
<accession>A0A3S2N4F6</accession>
<protein>
    <recommendedName>
        <fullName evidence="4">PGC-1 and ERR-induced regulator in muscle protein 1</fullName>
    </recommendedName>
</protein>
<dbReference type="EMBL" id="CM012441">
    <property type="protein sequence ID" value="RVE73291.1"/>
    <property type="molecule type" value="Genomic_DNA"/>
</dbReference>